<evidence type="ECO:0000256" key="1">
    <source>
        <dbReference type="SAM" id="Coils"/>
    </source>
</evidence>
<dbReference type="Proteomes" id="UP000642571">
    <property type="component" value="Unassembled WGS sequence"/>
</dbReference>
<keyword evidence="4" id="KW-1185">Reference proteome</keyword>
<dbReference type="EMBL" id="BMIN01000005">
    <property type="protein sequence ID" value="GGD08159.1"/>
    <property type="molecule type" value="Genomic_DNA"/>
</dbReference>
<protein>
    <submittedName>
        <fullName evidence="3">Uncharacterized protein</fullName>
    </submittedName>
</protein>
<keyword evidence="2" id="KW-0812">Transmembrane</keyword>
<keyword evidence="2" id="KW-0472">Membrane</keyword>
<evidence type="ECO:0000256" key="2">
    <source>
        <dbReference type="SAM" id="Phobius"/>
    </source>
</evidence>
<reference evidence="4" key="1">
    <citation type="journal article" date="2019" name="Int. J. Syst. Evol. Microbiol.">
        <title>The Global Catalogue of Microorganisms (GCM) 10K type strain sequencing project: providing services to taxonomists for standard genome sequencing and annotation.</title>
        <authorList>
            <consortium name="The Broad Institute Genomics Platform"/>
            <consortium name="The Broad Institute Genome Sequencing Center for Infectious Disease"/>
            <person name="Wu L."/>
            <person name="Ma J."/>
        </authorList>
    </citation>
    <scope>NUCLEOTIDE SEQUENCE [LARGE SCALE GENOMIC DNA]</scope>
    <source>
        <strain evidence="4">CGMCC 1.15353</strain>
    </source>
</reference>
<feature type="coiled-coil region" evidence="1">
    <location>
        <begin position="23"/>
        <end position="50"/>
    </location>
</feature>
<organism evidence="3 4">
    <name type="scientific">Pontibacillus salipaludis</name>
    <dbReference type="NCBI Taxonomy" id="1697394"/>
    <lineage>
        <taxon>Bacteria</taxon>
        <taxon>Bacillati</taxon>
        <taxon>Bacillota</taxon>
        <taxon>Bacilli</taxon>
        <taxon>Bacillales</taxon>
        <taxon>Bacillaceae</taxon>
        <taxon>Pontibacillus</taxon>
    </lineage>
</organism>
<sequence length="66" mass="7679">MKKPYNIILILILLSNVIMGIVLIQQSAKLNEFEQILSNLEVNMEDLDDSHETDIVRRLKEILNEN</sequence>
<comment type="caution">
    <text evidence="3">The sequence shown here is derived from an EMBL/GenBank/DDBJ whole genome shotgun (WGS) entry which is preliminary data.</text>
</comment>
<name>A0ABQ1PZ16_9BACI</name>
<evidence type="ECO:0000313" key="3">
    <source>
        <dbReference type="EMBL" id="GGD08159.1"/>
    </source>
</evidence>
<keyword evidence="2" id="KW-1133">Transmembrane helix</keyword>
<evidence type="ECO:0000313" key="4">
    <source>
        <dbReference type="Proteomes" id="UP000642571"/>
    </source>
</evidence>
<feature type="transmembrane region" description="Helical" evidence="2">
    <location>
        <begin position="6"/>
        <end position="24"/>
    </location>
</feature>
<accession>A0ABQ1PZ16</accession>
<keyword evidence="1" id="KW-0175">Coiled coil</keyword>
<gene>
    <name evidence="3" type="ORF">GCM10011389_14620</name>
</gene>
<proteinExistence type="predicted"/>
<dbReference type="RefSeq" id="WP_188652335.1">
    <property type="nucleotide sequence ID" value="NZ_BMIN01000005.1"/>
</dbReference>